<reference evidence="3" key="2">
    <citation type="journal article" date="2018" name="Environ. Microbiol.">
        <title>Bloom of a denitrifying methanotroph, 'Candidatus Methylomirabilis limnetica', in a deep stratified lake.</title>
        <authorList>
            <person name="Graf J.S."/>
            <person name="Mayr M.J."/>
            <person name="Marchant H.K."/>
            <person name="Tienken D."/>
            <person name="Hach P.F."/>
            <person name="Brand A."/>
            <person name="Schubert C.J."/>
            <person name="Kuypers M.M."/>
            <person name="Milucka J."/>
        </authorList>
    </citation>
    <scope>NUCLEOTIDE SEQUENCE [LARGE SCALE GENOMIC DNA]</scope>
    <source>
        <strain evidence="3">Zug</strain>
    </source>
</reference>
<dbReference type="EC" id="3.1.-.-" evidence="1"/>
<keyword evidence="3" id="KW-1185">Reference proteome</keyword>
<dbReference type="AlphaFoldDB" id="A0A2T4U0E1"/>
<evidence type="ECO:0000256" key="1">
    <source>
        <dbReference type="PIRNR" id="PIRNR033490"/>
    </source>
</evidence>
<keyword evidence="1" id="KW-0255">Endonuclease</keyword>
<evidence type="ECO:0000313" key="3">
    <source>
        <dbReference type="Proteomes" id="UP000241436"/>
    </source>
</evidence>
<dbReference type="OrthoDB" id="9808744at2"/>
<dbReference type="InterPro" id="IPR011067">
    <property type="entry name" value="Plasmid_toxin/cell-grow_inhib"/>
</dbReference>
<keyword evidence="1" id="KW-0378">Hydrolase</keyword>
<dbReference type="EMBL" id="NVQC01000011">
    <property type="protein sequence ID" value="PTL36843.1"/>
    <property type="molecule type" value="Genomic_DNA"/>
</dbReference>
<dbReference type="PANTHER" id="PTHR33988:SF2">
    <property type="entry name" value="ENDORIBONUCLEASE MAZF"/>
    <property type="match status" value="1"/>
</dbReference>
<dbReference type="GO" id="GO:0006402">
    <property type="term" value="P:mRNA catabolic process"/>
    <property type="evidence" value="ECO:0007669"/>
    <property type="project" value="TreeGrafter"/>
</dbReference>
<keyword evidence="1" id="KW-0540">Nuclease</keyword>
<dbReference type="Gene3D" id="2.30.30.110">
    <property type="match status" value="1"/>
</dbReference>
<dbReference type="GO" id="GO:0016787">
    <property type="term" value="F:hydrolase activity"/>
    <property type="evidence" value="ECO:0007669"/>
    <property type="project" value="UniProtKB-KW"/>
</dbReference>
<comment type="function">
    <text evidence="1">Toxic component of a type II toxin-antitoxin (TA) system.</text>
</comment>
<dbReference type="Pfam" id="PF02452">
    <property type="entry name" value="PemK_toxin"/>
    <property type="match status" value="1"/>
</dbReference>
<proteinExistence type="inferred from homology"/>
<sequence>MPYPGRGEIYMVKLPWHPSDTKNRPALVVSMDVRNRLASDVIVVPVTSTLRPAPTHVELPAGEGGLKQTSMAKCEQITTLDKSFLLRGPFAGTVRPSLMLEIEKAIQRAIGIPIV</sequence>
<accession>A0A2T4U0E1</accession>
<dbReference type="SUPFAM" id="SSF50118">
    <property type="entry name" value="Cell growth inhibitor/plasmid maintenance toxic component"/>
    <property type="match status" value="1"/>
</dbReference>
<dbReference type="Proteomes" id="UP000241436">
    <property type="component" value="Unassembled WGS sequence"/>
</dbReference>
<organism evidence="2 3">
    <name type="scientific">Candidatus Methylomirabilis limnetica</name>
    <dbReference type="NCBI Taxonomy" id="2033718"/>
    <lineage>
        <taxon>Bacteria</taxon>
        <taxon>Candidatus Methylomirabilota</taxon>
        <taxon>Candidatus Methylomirabilia</taxon>
        <taxon>Candidatus Methylomirabilales</taxon>
        <taxon>Candidatus Methylomirabilaceae</taxon>
        <taxon>Candidatus Methylomirabilis</taxon>
    </lineage>
</organism>
<dbReference type="GO" id="GO:0016075">
    <property type="term" value="P:rRNA catabolic process"/>
    <property type="evidence" value="ECO:0007669"/>
    <property type="project" value="TreeGrafter"/>
</dbReference>
<dbReference type="InterPro" id="IPR003477">
    <property type="entry name" value="PemK-like"/>
</dbReference>
<gene>
    <name evidence="2" type="ORF">CLG94_02390</name>
</gene>
<dbReference type="RefSeq" id="WP_107561304.1">
    <property type="nucleotide sequence ID" value="NZ_NVQC01000011.1"/>
</dbReference>
<evidence type="ECO:0000313" key="2">
    <source>
        <dbReference type="EMBL" id="PTL36843.1"/>
    </source>
</evidence>
<dbReference type="PANTHER" id="PTHR33988">
    <property type="entry name" value="ENDORIBONUCLEASE MAZF-RELATED"/>
    <property type="match status" value="1"/>
</dbReference>
<dbReference type="GO" id="GO:0003677">
    <property type="term" value="F:DNA binding"/>
    <property type="evidence" value="ECO:0007669"/>
    <property type="project" value="InterPro"/>
</dbReference>
<reference evidence="2 3" key="1">
    <citation type="submission" date="2017-09" db="EMBL/GenBank/DDBJ databases">
        <title>Bloom of a denitrifying methanotroph, Candidatus Methylomirabilis limnetica, in a deep stratified lake.</title>
        <authorList>
            <person name="Graf J.S."/>
            <person name="Marchant H.K."/>
            <person name="Tienken D."/>
            <person name="Hach P.F."/>
            <person name="Brand A."/>
            <person name="Schubert C.J."/>
            <person name="Kuypers M.M."/>
            <person name="Milucka J."/>
        </authorList>
    </citation>
    <scope>NUCLEOTIDE SEQUENCE [LARGE SCALE GENOMIC DNA]</scope>
    <source>
        <strain evidence="2 3">Zug</strain>
    </source>
</reference>
<comment type="similarity">
    <text evidence="1">Belongs to the PemK/MazF family.</text>
</comment>
<comment type="caution">
    <text evidence="2">The sequence shown here is derived from an EMBL/GenBank/DDBJ whole genome shotgun (WGS) entry which is preliminary data.</text>
</comment>
<dbReference type="PIRSF" id="PIRSF033490">
    <property type="entry name" value="MazF"/>
    <property type="match status" value="1"/>
</dbReference>
<name>A0A2T4U0E1_9BACT</name>
<protein>
    <recommendedName>
        <fullName evidence="1">mRNA interferase</fullName>
        <ecNumber evidence="1">3.1.-.-</ecNumber>
    </recommendedName>
</protein>
<dbReference type="GO" id="GO:0004521">
    <property type="term" value="F:RNA endonuclease activity"/>
    <property type="evidence" value="ECO:0007669"/>
    <property type="project" value="TreeGrafter"/>
</dbReference>